<reference evidence="1 2" key="1">
    <citation type="journal article" date="2018" name="Front. Plant Sci.">
        <title>Red Clover (Trifolium pratense) and Zigzag Clover (T. medium) - A Picture of Genomic Similarities and Differences.</title>
        <authorList>
            <person name="Dluhosova J."/>
            <person name="Istvanek J."/>
            <person name="Nedelnik J."/>
            <person name="Repkova J."/>
        </authorList>
    </citation>
    <scope>NUCLEOTIDE SEQUENCE [LARGE SCALE GENOMIC DNA]</scope>
    <source>
        <strain evidence="2">cv. 10/8</strain>
        <tissue evidence="1">Leaf</tissue>
    </source>
</reference>
<accession>A0A392SX43</accession>
<evidence type="ECO:0000313" key="1">
    <source>
        <dbReference type="EMBL" id="MCI53249.1"/>
    </source>
</evidence>
<protein>
    <submittedName>
        <fullName evidence="1">Uncharacterized protein</fullName>
    </submittedName>
</protein>
<proteinExistence type="predicted"/>
<feature type="non-terminal residue" evidence="1">
    <location>
        <position position="12"/>
    </location>
</feature>
<organism evidence="1 2">
    <name type="scientific">Trifolium medium</name>
    <dbReference type="NCBI Taxonomy" id="97028"/>
    <lineage>
        <taxon>Eukaryota</taxon>
        <taxon>Viridiplantae</taxon>
        <taxon>Streptophyta</taxon>
        <taxon>Embryophyta</taxon>
        <taxon>Tracheophyta</taxon>
        <taxon>Spermatophyta</taxon>
        <taxon>Magnoliopsida</taxon>
        <taxon>eudicotyledons</taxon>
        <taxon>Gunneridae</taxon>
        <taxon>Pentapetalae</taxon>
        <taxon>rosids</taxon>
        <taxon>fabids</taxon>
        <taxon>Fabales</taxon>
        <taxon>Fabaceae</taxon>
        <taxon>Papilionoideae</taxon>
        <taxon>50 kb inversion clade</taxon>
        <taxon>NPAAA clade</taxon>
        <taxon>Hologalegina</taxon>
        <taxon>IRL clade</taxon>
        <taxon>Trifolieae</taxon>
        <taxon>Trifolium</taxon>
    </lineage>
</organism>
<dbReference type="Proteomes" id="UP000265520">
    <property type="component" value="Unassembled WGS sequence"/>
</dbReference>
<keyword evidence="2" id="KW-1185">Reference proteome</keyword>
<sequence>MSGTEGKEVCPT</sequence>
<evidence type="ECO:0000313" key="2">
    <source>
        <dbReference type="Proteomes" id="UP000265520"/>
    </source>
</evidence>
<comment type="caution">
    <text evidence="1">The sequence shown here is derived from an EMBL/GenBank/DDBJ whole genome shotgun (WGS) entry which is preliminary data.</text>
</comment>
<name>A0A392SX43_9FABA</name>
<dbReference type="EMBL" id="LXQA010460332">
    <property type="protein sequence ID" value="MCI53249.1"/>
    <property type="molecule type" value="Genomic_DNA"/>
</dbReference>